<evidence type="ECO:0000256" key="5">
    <source>
        <dbReference type="ARBA" id="ARBA00022692"/>
    </source>
</evidence>
<dbReference type="RefSeq" id="WP_225252128.1">
    <property type="nucleotide sequence ID" value="NZ_JAIWIU010000203.1"/>
</dbReference>
<feature type="transmembrane region" description="Helical" evidence="9">
    <location>
        <begin position="105"/>
        <end position="127"/>
    </location>
</feature>
<gene>
    <name evidence="11" type="ORF">LDJ79_22110</name>
</gene>
<comment type="similarity">
    <text evidence="2 8">Belongs to the major facilitator superfamily. Sugar transporter (TC 2.A.1.1) family.</text>
</comment>
<sequence length="549" mass="60835">MSVSQHYNLKYISMICGVAALGGLLFGYDTAVISGAINPIKHYFHLDSVGVGWAVSNVAIGCIIGAFASGSLAHKMGRKKALVIAALLFTISALGAALVDSFAWFIAYRMLGGLAVGLASAISPMYMSEVSPKEIRGRALSMQNFAIVGGQVVIFVVNFLIAQGASQQWLSSMGWRVMIGSEVIPCIAFCLFVLFIPESPRWLVAVNRQQEAFTILEKIGGTHYAQQTLANIEDSLVEDNQTKQKKSETKELLHQRRFWLFAFLGCTVACIQQASGVNVMMYFAPVVLENVTGNTDVAMFLTIWIGVFQLIGTVIGSMLMDKIGRLPLLKLGSVGTVFGLLLTSYFMYYSHGLSGDAAITSGYYTLMGMLVFMLFFSLSWGLGAWIVISEIFPNRMRSVGMAFAISMMWISNFIIGLVFPILNENAWLTAHFHGAFPMWIFAGVMVLATLFIYRFLPETKGVQLENMEEHVVNYINSKSNTRSYEGKSKTRHEEKWHPSYAHSNRITQSHLVKGISHSSTRNNRLDKNRLGTTHFAKNRFSRNRVTTGE</sequence>
<comment type="caution">
    <text evidence="11">The sequence shown here is derived from an EMBL/GenBank/DDBJ whole genome shotgun (WGS) entry which is preliminary data.</text>
</comment>
<dbReference type="InterPro" id="IPR050814">
    <property type="entry name" value="Myo-inositol_Transporter"/>
</dbReference>
<feature type="domain" description="Major facilitator superfamily (MFS) profile" evidence="10">
    <location>
        <begin position="15"/>
        <end position="460"/>
    </location>
</feature>
<evidence type="ECO:0000256" key="8">
    <source>
        <dbReference type="RuleBase" id="RU003346"/>
    </source>
</evidence>
<feature type="transmembrane region" description="Helical" evidence="9">
    <location>
        <begin position="400"/>
        <end position="422"/>
    </location>
</feature>
<dbReference type="CDD" id="cd17359">
    <property type="entry name" value="MFS_XylE_like"/>
    <property type="match status" value="1"/>
</dbReference>
<dbReference type="PANTHER" id="PTHR48020">
    <property type="entry name" value="PROTON MYO-INOSITOL COTRANSPORTER"/>
    <property type="match status" value="1"/>
</dbReference>
<feature type="transmembrane region" description="Helical" evidence="9">
    <location>
        <begin position="297"/>
        <end position="319"/>
    </location>
</feature>
<feature type="transmembrane region" description="Helical" evidence="9">
    <location>
        <begin position="173"/>
        <end position="196"/>
    </location>
</feature>
<feature type="transmembrane region" description="Helical" evidence="9">
    <location>
        <begin position="363"/>
        <end position="388"/>
    </location>
</feature>
<reference evidence="12" key="1">
    <citation type="submission" date="2023-07" db="EMBL/GenBank/DDBJ databases">
        <title>Molecular identification of indigenous halophilic bacteria isolated from red sea cost, biodegradation of synthetic dyes and assessment of degraded metabolite toxicity.</title>
        <authorList>
            <person name="Chaieb K."/>
            <person name="Altayb H.N."/>
        </authorList>
    </citation>
    <scope>NUCLEOTIDE SEQUENCE [LARGE SCALE GENOMIC DNA]</scope>
    <source>
        <strain evidence="12">K20</strain>
    </source>
</reference>
<keyword evidence="4" id="KW-1003">Cell membrane</keyword>
<dbReference type="PROSITE" id="PS50850">
    <property type="entry name" value="MFS"/>
    <property type="match status" value="1"/>
</dbReference>
<feature type="transmembrane region" description="Helical" evidence="9">
    <location>
        <begin position="258"/>
        <end position="285"/>
    </location>
</feature>
<evidence type="ECO:0000313" key="11">
    <source>
        <dbReference type="EMBL" id="MCA2018824.1"/>
    </source>
</evidence>
<dbReference type="InterPro" id="IPR047984">
    <property type="entry name" value="XylE-like"/>
</dbReference>
<dbReference type="Pfam" id="PF00083">
    <property type="entry name" value="Sugar_tr"/>
    <property type="match status" value="1"/>
</dbReference>
<evidence type="ECO:0000256" key="2">
    <source>
        <dbReference type="ARBA" id="ARBA00010992"/>
    </source>
</evidence>
<evidence type="ECO:0000259" key="10">
    <source>
        <dbReference type="PROSITE" id="PS50850"/>
    </source>
</evidence>
<keyword evidence="6 9" id="KW-1133">Transmembrane helix</keyword>
<dbReference type="NCBIfam" id="TIGR00879">
    <property type="entry name" value="SP"/>
    <property type="match status" value="1"/>
</dbReference>
<dbReference type="Gene3D" id="1.20.1250.20">
    <property type="entry name" value="MFS general substrate transporter like domains"/>
    <property type="match status" value="1"/>
</dbReference>
<feature type="transmembrane region" description="Helical" evidence="9">
    <location>
        <begin position="12"/>
        <end position="37"/>
    </location>
</feature>
<feature type="transmembrane region" description="Helical" evidence="9">
    <location>
        <begin position="331"/>
        <end position="351"/>
    </location>
</feature>
<organism evidence="11 12">
    <name type="scientific">Vibrio tritonius</name>
    <dbReference type="NCBI Taxonomy" id="1435069"/>
    <lineage>
        <taxon>Bacteria</taxon>
        <taxon>Pseudomonadati</taxon>
        <taxon>Pseudomonadota</taxon>
        <taxon>Gammaproteobacteria</taxon>
        <taxon>Vibrionales</taxon>
        <taxon>Vibrionaceae</taxon>
        <taxon>Vibrio</taxon>
    </lineage>
</organism>
<dbReference type="PANTHER" id="PTHR48020:SF12">
    <property type="entry name" value="PROTON MYO-INOSITOL COTRANSPORTER"/>
    <property type="match status" value="1"/>
</dbReference>
<keyword evidence="3 8" id="KW-0813">Transport</keyword>
<feature type="transmembrane region" description="Helical" evidence="9">
    <location>
        <begin position="49"/>
        <end position="69"/>
    </location>
</feature>
<dbReference type="InterPro" id="IPR005828">
    <property type="entry name" value="MFS_sugar_transport-like"/>
</dbReference>
<dbReference type="SUPFAM" id="SSF103473">
    <property type="entry name" value="MFS general substrate transporter"/>
    <property type="match status" value="1"/>
</dbReference>
<dbReference type="EMBL" id="JAIWIU010000203">
    <property type="protein sequence ID" value="MCA2018824.1"/>
    <property type="molecule type" value="Genomic_DNA"/>
</dbReference>
<name>A0ABS7YT06_9VIBR</name>
<feature type="transmembrane region" description="Helical" evidence="9">
    <location>
        <begin position="81"/>
        <end position="99"/>
    </location>
</feature>
<evidence type="ECO:0000256" key="7">
    <source>
        <dbReference type="ARBA" id="ARBA00023136"/>
    </source>
</evidence>
<evidence type="ECO:0000256" key="3">
    <source>
        <dbReference type="ARBA" id="ARBA00022448"/>
    </source>
</evidence>
<dbReference type="PRINTS" id="PR00171">
    <property type="entry name" value="SUGRTRNSPORT"/>
</dbReference>
<keyword evidence="5 9" id="KW-0812">Transmembrane</keyword>
<keyword evidence="7 9" id="KW-0472">Membrane</keyword>
<proteinExistence type="inferred from homology"/>
<evidence type="ECO:0000256" key="6">
    <source>
        <dbReference type="ARBA" id="ARBA00022989"/>
    </source>
</evidence>
<comment type="subcellular location">
    <subcellularLocation>
        <location evidence="1">Cell membrane</location>
        <topology evidence="1">Multi-pass membrane protein</topology>
    </subcellularLocation>
</comment>
<dbReference type="InterPro" id="IPR003663">
    <property type="entry name" value="Sugar/inositol_transpt"/>
</dbReference>
<feature type="transmembrane region" description="Helical" evidence="9">
    <location>
        <begin position="434"/>
        <end position="456"/>
    </location>
</feature>
<evidence type="ECO:0000313" key="12">
    <source>
        <dbReference type="Proteomes" id="UP001199044"/>
    </source>
</evidence>
<keyword evidence="12" id="KW-1185">Reference proteome</keyword>
<protein>
    <submittedName>
        <fullName evidence="11">Sugar porter family MFS transporter</fullName>
    </submittedName>
</protein>
<feature type="transmembrane region" description="Helical" evidence="9">
    <location>
        <begin position="139"/>
        <end position="161"/>
    </location>
</feature>
<dbReference type="InterPro" id="IPR005829">
    <property type="entry name" value="Sugar_transporter_CS"/>
</dbReference>
<dbReference type="Proteomes" id="UP001199044">
    <property type="component" value="Unassembled WGS sequence"/>
</dbReference>
<dbReference type="PROSITE" id="PS00217">
    <property type="entry name" value="SUGAR_TRANSPORT_2"/>
    <property type="match status" value="1"/>
</dbReference>
<evidence type="ECO:0000256" key="1">
    <source>
        <dbReference type="ARBA" id="ARBA00004651"/>
    </source>
</evidence>
<evidence type="ECO:0000256" key="9">
    <source>
        <dbReference type="SAM" id="Phobius"/>
    </source>
</evidence>
<evidence type="ECO:0000256" key="4">
    <source>
        <dbReference type="ARBA" id="ARBA00022475"/>
    </source>
</evidence>
<dbReference type="InterPro" id="IPR036259">
    <property type="entry name" value="MFS_trans_sf"/>
</dbReference>
<dbReference type="InterPro" id="IPR020846">
    <property type="entry name" value="MFS_dom"/>
</dbReference>
<accession>A0ABS7YT06</accession>